<gene>
    <name evidence="3" type="ORF">AVDCRST_MAG70-2202</name>
</gene>
<feature type="region of interest" description="Disordered" evidence="1">
    <location>
        <begin position="91"/>
        <end position="113"/>
    </location>
</feature>
<keyword evidence="2" id="KW-0812">Transmembrane</keyword>
<accession>A0A6J4V3B6</accession>
<dbReference type="EMBL" id="CADCWH010000355">
    <property type="protein sequence ID" value="CAA9567809.1"/>
    <property type="molecule type" value="Genomic_DNA"/>
</dbReference>
<organism evidence="3">
    <name type="scientific">uncultured Thermomicrobiales bacterium</name>
    <dbReference type="NCBI Taxonomy" id="1645740"/>
    <lineage>
        <taxon>Bacteria</taxon>
        <taxon>Pseudomonadati</taxon>
        <taxon>Thermomicrobiota</taxon>
        <taxon>Thermomicrobia</taxon>
        <taxon>Thermomicrobiales</taxon>
        <taxon>environmental samples</taxon>
    </lineage>
</organism>
<sequence length="113" mass="11136">MTTRLTVLSALEVLAFVGALVMMLGRIVSALERIGGSPTSSLAKVAFGVRAIEKETSHLAPQVTRLNEGLTSLGAKLGVVDAHLGAVAGALGGTPTGTPGGTSTGPAGQEGNA</sequence>
<name>A0A6J4V3B6_9BACT</name>
<feature type="transmembrane region" description="Helical" evidence="2">
    <location>
        <begin position="6"/>
        <end position="25"/>
    </location>
</feature>
<proteinExistence type="predicted"/>
<protein>
    <submittedName>
        <fullName evidence="3">Uncharacterized protein</fullName>
    </submittedName>
</protein>
<dbReference type="AlphaFoldDB" id="A0A6J4V3B6"/>
<feature type="compositionally biased region" description="Gly residues" evidence="1">
    <location>
        <begin position="91"/>
        <end position="103"/>
    </location>
</feature>
<reference evidence="3" key="1">
    <citation type="submission" date="2020-02" db="EMBL/GenBank/DDBJ databases">
        <authorList>
            <person name="Meier V. D."/>
        </authorList>
    </citation>
    <scope>NUCLEOTIDE SEQUENCE</scope>
    <source>
        <strain evidence="3">AVDCRST_MAG70</strain>
    </source>
</reference>
<evidence type="ECO:0000313" key="3">
    <source>
        <dbReference type="EMBL" id="CAA9567809.1"/>
    </source>
</evidence>
<evidence type="ECO:0000256" key="2">
    <source>
        <dbReference type="SAM" id="Phobius"/>
    </source>
</evidence>
<keyword evidence="2" id="KW-1133">Transmembrane helix</keyword>
<keyword evidence="2" id="KW-0472">Membrane</keyword>
<evidence type="ECO:0000256" key="1">
    <source>
        <dbReference type="SAM" id="MobiDB-lite"/>
    </source>
</evidence>